<dbReference type="EMBL" id="HBGW01038471">
    <property type="protein sequence ID" value="CAD9562696.1"/>
    <property type="molecule type" value="Transcribed_RNA"/>
</dbReference>
<reference evidence="1" key="1">
    <citation type="submission" date="2021-01" db="EMBL/GenBank/DDBJ databases">
        <authorList>
            <person name="Corre E."/>
            <person name="Pelletier E."/>
            <person name="Niang G."/>
            <person name="Scheremetjew M."/>
            <person name="Finn R."/>
            <person name="Kale V."/>
            <person name="Holt S."/>
            <person name="Cochrane G."/>
            <person name="Meng A."/>
            <person name="Brown T."/>
            <person name="Cohen L."/>
        </authorList>
    </citation>
    <scope>NUCLEOTIDE SEQUENCE</scope>
    <source>
        <strain evidence="1">RCC3387</strain>
    </source>
</reference>
<dbReference type="AlphaFoldDB" id="A0A7S2K0B8"/>
<accession>A0A7S2K0B8</accession>
<organism evidence="1">
    <name type="scientific">Zooxanthella nutricula</name>
    <dbReference type="NCBI Taxonomy" id="1333877"/>
    <lineage>
        <taxon>Eukaryota</taxon>
        <taxon>Sar</taxon>
        <taxon>Alveolata</taxon>
        <taxon>Dinophyceae</taxon>
        <taxon>Peridiniales</taxon>
        <taxon>Peridiniales incertae sedis</taxon>
        <taxon>Zooxanthella</taxon>
    </lineage>
</organism>
<protein>
    <submittedName>
        <fullName evidence="1">Uncharacterized protein</fullName>
    </submittedName>
</protein>
<gene>
    <name evidence="1" type="ORF">BRAN1462_LOCUS24303</name>
</gene>
<sequence length="328" mass="35764">MDWKHETLYPADANACDSPSTSKQHVAAGRCTYLENKYIYDCPGAVAGDCGLGPTQFAAMTGNKLLANVFEKACHVLGAPKVIIPDPFMGGAGNHKCRGCHFYQGEGSGFTKKKMAFTVPPEGPLFQGRNCQCKCATPKACEDLAARLVKQHLPDETDPIDHKMCWTDKPDLLVAMQNGLWESWKKKDPKQASNQKYWGWSEVAAPKRINEPKYYAANMIYMTPELSNGGGAPQGLEALTDQLKKDLDGQVRDAATGKTPTIKVGSGARGQHPGSDVVIARQNFAAGKFSFEFFCQEYKGAVYQICAKAKTAADPGHCYLEAIKQPCQ</sequence>
<evidence type="ECO:0000313" key="1">
    <source>
        <dbReference type="EMBL" id="CAD9562696.1"/>
    </source>
</evidence>
<name>A0A7S2K0B8_9DINO</name>
<proteinExistence type="predicted"/>